<keyword evidence="1 2" id="KW-0732">Signal</keyword>
<gene>
    <name evidence="4" type="ORF">ACFOZY_08185</name>
</gene>
<name>A0ABV8X4P4_9LACT</name>
<dbReference type="InterPro" id="IPR018392">
    <property type="entry name" value="LysM"/>
</dbReference>
<dbReference type="Gene3D" id="2.40.40.10">
    <property type="entry name" value="RlpA-like domain"/>
    <property type="match status" value="1"/>
</dbReference>
<feature type="signal peptide" evidence="2">
    <location>
        <begin position="1"/>
        <end position="23"/>
    </location>
</feature>
<dbReference type="SUPFAM" id="SSF54106">
    <property type="entry name" value="LysM domain"/>
    <property type="match status" value="1"/>
</dbReference>
<dbReference type="PANTHER" id="PTHR39160:SF4">
    <property type="entry name" value="RESUSCITATION-PROMOTING FACTOR RPFB"/>
    <property type="match status" value="1"/>
</dbReference>
<dbReference type="Proteomes" id="UP001595817">
    <property type="component" value="Unassembled WGS sequence"/>
</dbReference>
<dbReference type="RefSeq" id="WP_378154196.1">
    <property type="nucleotide sequence ID" value="NZ_JBHSEC010000014.1"/>
</dbReference>
<dbReference type="Pfam" id="PF01476">
    <property type="entry name" value="LysM"/>
    <property type="match status" value="1"/>
</dbReference>
<comment type="caution">
    <text evidence="4">The sequence shown here is derived from an EMBL/GenBank/DDBJ whole genome shotgun (WGS) entry which is preliminary data.</text>
</comment>
<keyword evidence="5" id="KW-1185">Reference proteome</keyword>
<feature type="domain" description="LysM" evidence="3">
    <location>
        <begin position="79"/>
        <end position="122"/>
    </location>
</feature>
<evidence type="ECO:0000313" key="5">
    <source>
        <dbReference type="Proteomes" id="UP001595817"/>
    </source>
</evidence>
<dbReference type="CDD" id="cd22786">
    <property type="entry name" value="DPBB_YuiC-like"/>
    <property type="match status" value="1"/>
</dbReference>
<protein>
    <submittedName>
        <fullName evidence="4">3D domain-containing protein</fullName>
    </submittedName>
</protein>
<evidence type="ECO:0000256" key="2">
    <source>
        <dbReference type="SAM" id="SignalP"/>
    </source>
</evidence>
<accession>A0ABV8X4P4</accession>
<dbReference type="CDD" id="cd00118">
    <property type="entry name" value="LysM"/>
    <property type="match status" value="1"/>
</dbReference>
<evidence type="ECO:0000256" key="1">
    <source>
        <dbReference type="ARBA" id="ARBA00022729"/>
    </source>
</evidence>
<dbReference type="InterPro" id="IPR036779">
    <property type="entry name" value="LysM_dom_sf"/>
</dbReference>
<dbReference type="SMART" id="SM00257">
    <property type="entry name" value="LysM"/>
    <property type="match status" value="1"/>
</dbReference>
<proteinExistence type="predicted"/>
<dbReference type="SUPFAM" id="SSF50685">
    <property type="entry name" value="Barwin-like endoglucanases"/>
    <property type="match status" value="1"/>
</dbReference>
<dbReference type="InterPro" id="IPR010611">
    <property type="entry name" value="3D_dom"/>
</dbReference>
<dbReference type="EMBL" id="JBHSEC010000014">
    <property type="protein sequence ID" value="MFC4410400.1"/>
    <property type="molecule type" value="Genomic_DNA"/>
</dbReference>
<dbReference type="Gene3D" id="3.10.350.10">
    <property type="entry name" value="LysM domain"/>
    <property type="match status" value="1"/>
</dbReference>
<dbReference type="InterPro" id="IPR051933">
    <property type="entry name" value="Resuscitation_pf_RpfB"/>
</dbReference>
<evidence type="ECO:0000259" key="3">
    <source>
        <dbReference type="PROSITE" id="PS51782"/>
    </source>
</evidence>
<dbReference type="PANTHER" id="PTHR39160">
    <property type="entry name" value="CELL WALL-BINDING PROTEIN YOCH"/>
    <property type="match status" value="1"/>
</dbReference>
<evidence type="ECO:0000313" key="4">
    <source>
        <dbReference type="EMBL" id="MFC4410400.1"/>
    </source>
</evidence>
<reference evidence="5" key="1">
    <citation type="journal article" date="2019" name="Int. J. Syst. Evol. Microbiol.">
        <title>The Global Catalogue of Microorganisms (GCM) 10K type strain sequencing project: providing services to taxonomists for standard genome sequencing and annotation.</title>
        <authorList>
            <consortium name="The Broad Institute Genomics Platform"/>
            <consortium name="The Broad Institute Genome Sequencing Center for Infectious Disease"/>
            <person name="Wu L."/>
            <person name="Ma J."/>
        </authorList>
    </citation>
    <scope>NUCLEOTIDE SEQUENCE [LARGE SCALE GENOMIC DNA]</scope>
    <source>
        <strain evidence="5">CCUG 59778</strain>
    </source>
</reference>
<sequence length="248" mass="26586">MKKKIIVLTALLILGVLSTPVSAETNISNIETGVLAETFEVGNYIAAFGESESQRAFLNFPNFELFLASAQFGEEEEQKTYTVQEGDTLYRIALDNNISLDALLSWNDLSTDLIHPGDVLAITGDDAEVKEVNYEPVTIASVSESAPPAVMGTMEMTVTATAYTAYCPGCSGTTAIGIDLRTNPDQKVIAVDPNVIPLGSRVWVEGYGEAIAGDTGGAIKGNKIDVFIPSYDDAIQWGVKKVKIKVLN</sequence>
<dbReference type="PROSITE" id="PS51782">
    <property type="entry name" value="LYSM"/>
    <property type="match status" value="1"/>
</dbReference>
<feature type="chain" id="PRO_5047264198" evidence="2">
    <location>
        <begin position="24"/>
        <end position="248"/>
    </location>
</feature>
<organism evidence="4 5">
    <name type="scientific">Chungangia koreensis</name>
    <dbReference type="NCBI Taxonomy" id="752657"/>
    <lineage>
        <taxon>Bacteria</taxon>
        <taxon>Bacillati</taxon>
        <taxon>Bacillota</taxon>
        <taxon>Bacilli</taxon>
        <taxon>Lactobacillales</taxon>
        <taxon>Chungangia</taxon>
    </lineage>
</organism>
<dbReference type="InterPro" id="IPR036908">
    <property type="entry name" value="RlpA-like_sf"/>
</dbReference>
<dbReference type="Pfam" id="PF06725">
    <property type="entry name" value="3D"/>
    <property type="match status" value="1"/>
</dbReference>